<comment type="caution">
    <text evidence="1">The sequence shown here is derived from an EMBL/GenBank/DDBJ whole genome shotgun (WGS) entry which is preliminary data.</text>
</comment>
<dbReference type="RefSeq" id="WP_310098785.1">
    <property type="nucleotide sequence ID" value="NZ_JAVDUU010000003.1"/>
</dbReference>
<keyword evidence="2" id="KW-1185">Reference proteome</keyword>
<accession>A0ABU1TGB2</accession>
<dbReference type="PANTHER" id="PTHR38436:SF1">
    <property type="entry name" value="ESTER CYCLASE"/>
    <property type="match status" value="1"/>
</dbReference>
<dbReference type="Gene3D" id="3.10.450.50">
    <property type="match status" value="1"/>
</dbReference>
<name>A0ABU1TGB2_9SPHI</name>
<reference evidence="1 2" key="1">
    <citation type="submission" date="2023-07" db="EMBL/GenBank/DDBJ databases">
        <title>Sorghum-associated microbial communities from plants grown in Nebraska, USA.</title>
        <authorList>
            <person name="Schachtman D."/>
        </authorList>
    </citation>
    <scope>NUCLEOTIDE SEQUENCE [LARGE SCALE GENOMIC DNA]</scope>
    <source>
        <strain evidence="1 2">3262</strain>
    </source>
</reference>
<dbReference type="Pfam" id="PF07366">
    <property type="entry name" value="SnoaL"/>
    <property type="match status" value="1"/>
</dbReference>
<organism evidence="1 2">
    <name type="scientific">Mucilaginibacter pocheonensis</name>
    <dbReference type="NCBI Taxonomy" id="398050"/>
    <lineage>
        <taxon>Bacteria</taxon>
        <taxon>Pseudomonadati</taxon>
        <taxon>Bacteroidota</taxon>
        <taxon>Sphingobacteriia</taxon>
        <taxon>Sphingobacteriales</taxon>
        <taxon>Sphingobacteriaceae</taxon>
        <taxon>Mucilaginibacter</taxon>
    </lineage>
</organism>
<gene>
    <name evidence="1" type="ORF">J2W55_003699</name>
</gene>
<evidence type="ECO:0000313" key="2">
    <source>
        <dbReference type="Proteomes" id="UP001247620"/>
    </source>
</evidence>
<evidence type="ECO:0000313" key="1">
    <source>
        <dbReference type="EMBL" id="MDR6943846.1"/>
    </source>
</evidence>
<dbReference type="InterPro" id="IPR032710">
    <property type="entry name" value="NTF2-like_dom_sf"/>
</dbReference>
<dbReference type="PANTHER" id="PTHR38436">
    <property type="entry name" value="POLYKETIDE CYCLASE SNOAL-LIKE DOMAIN"/>
    <property type="match status" value="1"/>
</dbReference>
<proteinExistence type="predicted"/>
<protein>
    <submittedName>
        <fullName evidence="1">Ester cyclase</fullName>
    </submittedName>
</protein>
<dbReference type="InterPro" id="IPR009959">
    <property type="entry name" value="Cyclase_SnoaL-like"/>
</dbReference>
<dbReference type="EMBL" id="JAVDUU010000003">
    <property type="protein sequence ID" value="MDR6943846.1"/>
    <property type="molecule type" value="Genomic_DNA"/>
</dbReference>
<dbReference type="SUPFAM" id="SSF54427">
    <property type="entry name" value="NTF2-like"/>
    <property type="match status" value="1"/>
</dbReference>
<dbReference type="Proteomes" id="UP001247620">
    <property type="component" value="Unassembled WGS sequence"/>
</dbReference>
<sequence>MDLSENYHNYITCINARELHRLGEFVSEDVVHNGRSIGLDGYRDMLAGNYHDIPDLRFEVELLVAETSVVASRLYFNCKPKAKFKGLQINGQQVEFHENVFYRYKDGKIAEVWSVIDKAEIEKQLVP</sequence>